<dbReference type="OrthoDB" id="26525at2759"/>
<sequence>MNPAFVAATPVSASRTDFVGHAVCNRRPAIENTDIQQAKWTMGRLSKFGPFTPAVIATRLIIGDKRLNKVRGKAISLHSQAITAFCDFTGAGPRMRQNLIRVAKKNGDTLGFLS</sequence>
<evidence type="ECO:0000313" key="2">
    <source>
        <dbReference type="Proteomes" id="UP000247409"/>
    </source>
</evidence>
<dbReference type="InterPro" id="IPR037497">
    <property type="entry name" value="PGR5"/>
</dbReference>
<dbReference type="EMBL" id="NBIV01000407">
    <property type="protein sequence ID" value="PXF39889.1"/>
    <property type="molecule type" value="Genomic_DNA"/>
</dbReference>
<dbReference type="STRING" id="448386.A0A2V3ICS6"/>
<organism evidence="1 2">
    <name type="scientific">Gracilariopsis chorda</name>
    <dbReference type="NCBI Taxonomy" id="448386"/>
    <lineage>
        <taxon>Eukaryota</taxon>
        <taxon>Rhodophyta</taxon>
        <taxon>Florideophyceae</taxon>
        <taxon>Rhodymeniophycidae</taxon>
        <taxon>Gracilariales</taxon>
        <taxon>Gracilariaceae</taxon>
        <taxon>Gracilariopsis</taxon>
    </lineage>
</organism>
<keyword evidence="2" id="KW-1185">Reference proteome</keyword>
<dbReference type="GO" id="GO:0009644">
    <property type="term" value="P:response to high light intensity"/>
    <property type="evidence" value="ECO:0007669"/>
    <property type="project" value="InterPro"/>
</dbReference>
<dbReference type="Proteomes" id="UP000247409">
    <property type="component" value="Unassembled WGS sequence"/>
</dbReference>
<dbReference type="PANTHER" id="PTHR35709">
    <property type="entry name" value="PROTEIN PROTON GRADIENT REGULATION 5, CHLOROPLASTIC"/>
    <property type="match status" value="1"/>
</dbReference>
<name>A0A2V3ICS6_9FLOR</name>
<dbReference type="AlphaFoldDB" id="A0A2V3ICS6"/>
<proteinExistence type="predicted"/>
<dbReference type="GO" id="GO:0009773">
    <property type="term" value="P:photosynthetic electron transport in photosystem I"/>
    <property type="evidence" value="ECO:0007669"/>
    <property type="project" value="InterPro"/>
</dbReference>
<reference evidence="1 2" key="1">
    <citation type="journal article" date="2018" name="Mol. Biol. Evol.">
        <title>Analysis of the draft genome of the red seaweed Gracilariopsis chorda provides insights into genome size evolution in Rhodophyta.</title>
        <authorList>
            <person name="Lee J."/>
            <person name="Yang E.C."/>
            <person name="Graf L."/>
            <person name="Yang J.H."/>
            <person name="Qiu H."/>
            <person name="Zel Zion U."/>
            <person name="Chan C.X."/>
            <person name="Stephens T.G."/>
            <person name="Weber A.P.M."/>
            <person name="Boo G.H."/>
            <person name="Boo S.M."/>
            <person name="Kim K.M."/>
            <person name="Shin Y."/>
            <person name="Jung M."/>
            <person name="Lee S.J."/>
            <person name="Yim H.S."/>
            <person name="Lee J.H."/>
            <person name="Bhattacharya D."/>
            <person name="Yoon H.S."/>
        </authorList>
    </citation>
    <scope>NUCLEOTIDE SEQUENCE [LARGE SCALE GENOMIC DNA]</scope>
    <source>
        <strain evidence="1 2">SKKU-2015</strain>
        <tissue evidence="1">Whole body</tissue>
    </source>
</reference>
<gene>
    <name evidence="1" type="ORF">BWQ96_10399</name>
</gene>
<evidence type="ECO:0000313" key="1">
    <source>
        <dbReference type="EMBL" id="PXF39889.1"/>
    </source>
</evidence>
<accession>A0A2V3ICS6</accession>
<protein>
    <submittedName>
        <fullName evidence="1">Protein PROTON GRADIENT REGULATION 5, chloroplastic</fullName>
    </submittedName>
</protein>
<dbReference type="PANTHER" id="PTHR35709:SF1">
    <property type="entry name" value="PROTEIN PROTON GRADIENT REGULATION 5, CHLOROPLASTIC"/>
    <property type="match status" value="1"/>
</dbReference>
<comment type="caution">
    <text evidence="1">The sequence shown here is derived from an EMBL/GenBank/DDBJ whole genome shotgun (WGS) entry which is preliminary data.</text>
</comment>